<reference evidence="3 4" key="1">
    <citation type="submission" date="2015-10" db="EMBL/GenBank/DDBJ databases">
        <title>Draft genome of Bosea thiooxidans.</title>
        <authorList>
            <person name="Wang X."/>
        </authorList>
    </citation>
    <scope>NUCLEOTIDE SEQUENCE [LARGE SCALE GENOMIC DNA]</scope>
    <source>
        <strain evidence="3 4">CGMCC 9174</strain>
    </source>
</reference>
<name>A0A0Q3PNR9_9HYPH</name>
<feature type="domain" description="FAD dependent oxidoreductase" evidence="2">
    <location>
        <begin position="35"/>
        <end position="389"/>
    </location>
</feature>
<dbReference type="Gene3D" id="3.30.9.10">
    <property type="entry name" value="D-Amino Acid Oxidase, subunit A, domain 2"/>
    <property type="match status" value="1"/>
</dbReference>
<keyword evidence="4" id="KW-1185">Reference proteome</keyword>
<dbReference type="Proteomes" id="UP000051562">
    <property type="component" value="Unassembled WGS sequence"/>
</dbReference>
<dbReference type="SUPFAM" id="SSF51905">
    <property type="entry name" value="FAD/NAD(P)-binding domain"/>
    <property type="match status" value="1"/>
</dbReference>
<dbReference type="RefSeq" id="WP_055727244.1">
    <property type="nucleotide sequence ID" value="NZ_LMAR01000023.1"/>
</dbReference>
<sequence length="435" mass="47376">MSDTVLADVFKAEPYWWEAVPRGTAARQAIPAEADVVIVGSGYAGLSAAIPLARAGRGVVVIEAHSAGHGASTRSVGMIGGRLRQSYVALAKDFGAEKAHALLSETWDAYGWFRRFVSDENIDCDLALSGRLICAWTARDMEMLKRQAAFLTATFGIPAHTIDKDWLPAHVVTDLYHGAMMLPEDGGIDPAKYHRGLLRLARAHGVQVIEQTPVTELVESGKATSVVTAAGTTRARDVILATNAYTGRELPWYRRRVIAVGSHMIATEPLAAGIVEGLLPGGQLVNDTRKLAFAFRASPDRRRLLVGGRALQVDRVDPVAIARRLKQVMAQSFPSLAETRISHAWEGRVGFTFDRIPHIGRRGNIHHVLGCNGSGIVMGSYLGRRTAELLLSGQSTSQFAQQELPSRPYYNGVPWFMAPMTMALSLQDRARSWFG</sequence>
<accession>A0A0Q3PNR9</accession>
<gene>
    <name evidence="3" type="ORF">ARD30_03485</name>
</gene>
<dbReference type="PANTHER" id="PTHR13847:SF281">
    <property type="entry name" value="FAD DEPENDENT OXIDOREDUCTASE DOMAIN-CONTAINING PROTEIN"/>
    <property type="match status" value="1"/>
</dbReference>
<evidence type="ECO:0000313" key="4">
    <source>
        <dbReference type="Proteomes" id="UP000051562"/>
    </source>
</evidence>
<dbReference type="GO" id="GO:0005737">
    <property type="term" value="C:cytoplasm"/>
    <property type="evidence" value="ECO:0007669"/>
    <property type="project" value="TreeGrafter"/>
</dbReference>
<protein>
    <recommendedName>
        <fullName evidence="2">FAD dependent oxidoreductase domain-containing protein</fullName>
    </recommendedName>
</protein>
<dbReference type="PANTHER" id="PTHR13847">
    <property type="entry name" value="SARCOSINE DEHYDROGENASE-RELATED"/>
    <property type="match status" value="1"/>
</dbReference>
<dbReference type="STRING" id="53254.SAMN05660750_02384"/>
<evidence type="ECO:0000259" key="2">
    <source>
        <dbReference type="Pfam" id="PF01266"/>
    </source>
</evidence>
<comment type="caution">
    <text evidence="3">The sequence shown here is derived from an EMBL/GenBank/DDBJ whole genome shotgun (WGS) entry which is preliminary data.</text>
</comment>
<evidence type="ECO:0000256" key="1">
    <source>
        <dbReference type="ARBA" id="ARBA00023002"/>
    </source>
</evidence>
<dbReference type="EMBL" id="LMAR01000023">
    <property type="protein sequence ID" value="KQK31478.1"/>
    <property type="molecule type" value="Genomic_DNA"/>
</dbReference>
<dbReference type="InterPro" id="IPR036188">
    <property type="entry name" value="FAD/NAD-bd_sf"/>
</dbReference>
<dbReference type="InterPro" id="IPR006076">
    <property type="entry name" value="FAD-dep_OxRdtase"/>
</dbReference>
<evidence type="ECO:0000313" key="3">
    <source>
        <dbReference type="EMBL" id="KQK31478.1"/>
    </source>
</evidence>
<dbReference type="Pfam" id="PF01266">
    <property type="entry name" value="DAO"/>
    <property type="match status" value="1"/>
</dbReference>
<dbReference type="Gene3D" id="3.50.50.60">
    <property type="entry name" value="FAD/NAD(P)-binding domain"/>
    <property type="match status" value="1"/>
</dbReference>
<keyword evidence="1" id="KW-0560">Oxidoreductase</keyword>
<dbReference type="AlphaFoldDB" id="A0A0Q3PNR9"/>
<organism evidence="3 4">
    <name type="scientific">Bosea thiooxidans</name>
    <dbReference type="NCBI Taxonomy" id="53254"/>
    <lineage>
        <taxon>Bacteria</taxon>
        <taxon>Pseudomonadati</taxon>
        <taxon>Pseudomonadota</taxon>
        <taxon>Alphaproteobacteria</taxon>
        <taxon>Hyphomicrobiales</taxon>
        <taxon>Boseaceae</taxon>
        <taxon>Bosea</taxon>
    </lineage>
</organism>
<proteinExistence type="predicted"/>
<dbReference type="GO" id="GO:0016491">
    <property type="term" value="F:oxidoreductase activity"/>
    <property type="evidence" value="ECO:0007669"/>
    <property type="project" value="UniProtKB-KW"/>
</dbReference>